<feature type="active site" evidence="11">
    <location>
        <position position="393"/>
    </location>
</feature>
<evidence type="ECO:0000256" key="4">
    <source>
        <dbReference type="ARBA" id="ARBA00022722"/>
    </source>
</evidence>
<accession>A0AA88A216</accession>
<feature type="repeat" description="ANK" evidence="10">
    <location>
        <begin position="561"/>
        <end position="593"/>
    </location>
</feature>
<dbReference type="GO" id="GO:0036503">
    <property type="term" value="P:ERAD pathway"/>
    <property type="evidence" value="ECO:0007669"/>
    <property type="project" value="TreeGrafter"/>
</dbReference>
<keyword evidence="3 11" id="KW-0963">Cytoplasm</keyword>
<dbReference type="PROSITE" id="PS50072">
    <property type="entry name" value="CSA_PPIASE_2"/>
    <property type="match status" value="1"/>
</dbReference>
<dbReference type="FunFam" id="2.40.100.10:FF:000026">
    <property type="entry name" value="Peptidyl-prolyl cis-trans isomerase"/>
    <property type="match status" value="1"/>
</dbReference>
<evidence type="ECO:0000256" key="10">
    <source>
        <dbReference type="PROSITE-ProRule" id="PRU00023"/>
    </source>
</evidence>
<evidence type="ECO:0000259" key="14">
    <source>
        <dbReference type="PROSITE" id="PS52044"/>
    </source>
</evidence>
<dbReference type="Pfam" id="PF00160">
    <property type="entry name" value="Pro_isomerase"/>
    <property type="match status" value="1"/>
</dbReference>
<evidence type="ECO:0000313" key="16">
    <source>
        <dbReference type="Proteomes" id="UP001187192"/>
    </source>
</evidence>
<dbReference type="Pfam" id="PF18826">
    <property type="entry name" value="bVLRF1"/>
    <property type="match status" value="1"/>
</dbReference>
<feature type="domain" description="PPIase cyclophilin-type" evidence="13">
    <location>
        <begin position="816"/>
        <end position="963"/>
    </location>
</feature>
<feature type="compositionally biased region" description="Basic and acidic residues" evidence="12">
    <location>
        <begin position="703"/>
        <end position="719"/>
    </location>
</feature>
<dbReference type="InterPro" id="IPR047139">
    <property type="entry name" value="ANKZ1/VMS1"/>
</dbReference>
<dbReference type="GO" id="GO:0005737">
    <property type="term" value="C:cytoplasm"/>
    <property type="evidence" value="ECO:0007669"/>
    <property type="project" value="UniProtKB-SubCell"/>
</dbReference>
<feature type="region of interest" description="Disordered" evidence="12">
    <location>
        <begin position="535"/>
        <end position="567"/>
    </location>
</feature>
<keyword evidence="6 11" id="KW-0255">Endonuclease</keyword>
<proteinExistence type="inferred from homology"/>
<evidence type="ECO:0000256" key="8">
    <source>
        <dbReference type="ARBA" id="ARBA00023043"/>
    </source>
</evidence>
<dbReference type="Proteomes" id="UP001187192">
    <property type="component" value="Unassembled WGS sequence"/>
</dbReference>
<feature type="compositionally biased region" description="Low complexity" evidence="12">
    <location>
        <begin position="672"/>
        <end position="683"/>
    </location>
</feature>
<feature type="compositionally biased region" description="Polar residues" evidence="12">
    <location>
        <begin position="684"/>
        <end position="701"/>
    </location>
</feature>
<dbReference type="InterPro" id="IPR002130">
    <property type="entry name" value="Cyclophilin-type_PPIase_dom"/>
</dbReference>
<dbReference type="GO" id="GO:0016787">
    <property type="term" value="F:hydrolase activity"/>
    <property type="evidence" value="ECO:0007669"/>
    <property type="project" value="UniProtKB-KW"/>
</dbReference>
<comment type="subcellular location">
    <subcellularLocation>
        <location evidence="1">Cytoplasm</location>
    </subcellularLocation>
</comment>
<evidence type="ECO:0000256" key="1">
    <source>
        <dbReference type="ARBA" id="ARBA00004496"/>
    </source>
</evidence>
<keyword evidence="4 11" id="KW-0540">Nuclease</keyword>
<sequence length="970" mass="106451">MVHTTVVSSSDLACPTVTGLSMLSRHHTSHLVFVREGEGWPHDLCHDDLANLSIEVVVFGEVANLRIILFVQHKSPKDSELRSGATPFRNLHQTSSRQVVSSQGSADPQRDSINLKSKRMATEAEPPSTATAAATTVATANTVAPVKRHRSVFEVPPNLFDSCVLLPSPHSFAPPTTETSHNSAPESVDDAKEDRSQNAVVASRCTCNTCKAEFESLHDQRSHFKSDIHRFNVKLSIAGKNTVKEDDFDELTSDSFKDYDVSSISGSEDEVETDVHPRKASFENLKRKLFIRLQTGERVSVWKSLVMNESEDILFENDKAGFWENGGTECLKEKDVVERLKGLVNEPRDNTRFRVVLLVSGGHFAGCVFDGISVVAQKTFHRYVVRAKAGKKQSSKDASGRAAHSAGASLRRYNELALKKEIQDLLAAWKPYFDASSCVFIYAPSSSRQLLFNGGKPYFSNLLCAIRNVPFTVRRPTFKEARRLYDQLTQVAHEVDEKEILSISEKDSLLGEGTPSNCSLTTNEPVIDDNLECRSNSETCPGSENPNEASISSETEDADICSSTPLHEAAKSSDAHKVLELLEQGLDPCANDERGRTPYMVASDKEVRNTFRRFMALNLDKWDWHAAKVPSALTKEMEESQASKQAEKDAKRKARAKELKKLRKAKEKKAQAEAAAKVAQDQDTTSSSVKGQHQPTSSGSRISIEEELKRAQAAERERRAAAAERRIAAAAAVNAQGNSAVNTTSVLGTKSGLAGDINCSCCNVSLAGKVPFHSWSSRTRAAHQKANRSNPPNPQSPKILSINQSIKINQMSVTLHTNLGDIKCEIFCDEVPKTAENFLALCASGYYDGTIFHRNIKGFMIQGGDPTGTGKGGTSIWGKKFNDEIRESLKHNARGILSMANSGPNTNGSQFFIGYAKQPHLNGLYTVFGKVIHGFEVLDLMEKTPTGQGDRPLAEIRLNRVTIHANPLAG</sequence>
<evidence type="ECO:0000256" key="5">
    <source>
        <dbReference type="ARBA" id="ARBA00022737"/>
    </source>
</evidence>
<feature type="compositionally biased region" description="Polar residues" evidence="12">
    <location>
        <begin position="91"/>
        <end position="111"/>
    </location>
</feature>
<dbReference type="Gene3D" id="1.25.40.20">
    <property type="entry name" value="Ankyrin repeat-containing domain"/>
    <property type="match status" value="1"/>
</dbReference>
<dbReference type="SUPFAM" id="SSF50891">
    <property type="entry name" value="Cyclophilin-like"/>
    <property type="match status" value="1"/>
</dbReference>
<feature type="compositionally biased region" description="Basic residues" evidence="12">
    <location>
        <begin position="651"/>
        <end position="667"/>
    </location>
</feature>
<comment type="domain">
    <text evidence="11">The VLRF1 domain mediates binding to the 60S ribosomal subunit.</text>
</comment>
<dbReference type="EMBL" id="BTGU01000015">
    <property type="protein sequence ID" value="GMN43042.1"/>
    <property type="molecule type" value="Genomic_DNA"/>
</dbReference>
<evidence type="ECO:0000256" key="12">
    <source>
        <dbReference type="SAM" id="MobiDB-lite"/>
    </source>
</evidence>
<protein>
    <recommendedName>
        <fullName evidence="17">Peptidylprolyl isomerase</fullName>
    </recommendedName>
</protein>
<dbReference type="InterPro" id="IPR041175">
    <property type="entry name" value="VLRF1/Vms1"/>
</dbReference>
<keyword evidence="9" id="KW-0175">Coiled coil</keyword>
<dbReference type="SUPFAM" id="SSF48403">
    <property type="entry name" value="Ankyrin repeat"/>
    <property type="match status" value="1"/>
</dbReference>
<feature type="compositionally biased region" description="Polar residues" evidence="12">
    <location>
        <begin position="535"/>
        <end position="553"/>
    </location>
</feature>
<dbReference type="PANTHER" id="PTHR16036:SF2">
    <property type="entry name" value="TRNA ENDONUCLEASE ANKZF1"/>
    <property type="match status" value="1"/>
</dbReference>
<evidence type="ECO:0000256" key="2">
    <source>
        <dbReference type="ARBA" id="ARBA00009262"/>
    </source>
</evidence>
<feature type="region of interest" description="Disordered" evidence="12">
    <location>
        <begin position="778"/>
        <end position="798"/>
    </location>
</feature>
<dbReference type="GO" id="GO:0004519">
    <property type="term" value="F:endonuclease activity"/>
    <property type="evidence" value="ECO:0007669"/>
    <property type="project" value="UniProtKB-KW"/>
</dbReference>
<feature type="compositionally biased region" description="Polar residues" evidence="12">
    <location>
        <begin position="174"/>
        <end position="185"/>
    </location>
</feature>
<dbReference type="PROSITE" id="PS50088">
    <property type="entry name" value="ANK_REPEAT"/>
    <property type="match status" value="1"/>
</dbReference>
<evidence type="ECO:0000256" key="3">
    <source>
        <dbReference type="ARBA" id="ARBA00022490"/>
    </source>
</evidence>
<name>A0AA88A216_FICCA</name>
<keyword evidence="8 10" id="KW-0040">ANK repeat</keyword>
<evidence type="ECO:0008006" key="17">
    <source>
        <dbReference type="Google" id="ProtNLM"/>
    </source>
</evidence>
<keyword evidence="5" id="KW-0677">Repeat</keyword>
<dbReference type="GO" id="GO:0003755">
    <property type="term" value="F:peptidyl-prolyl cis-trans isomerase activity"/>
    <property type="evidence" value="ECO:0007669"/>
    <property type="project" value="InterPro"/>
</dbReference>
<keyword evidence="16" id="KW-1185">Reference proteome</keyword>
<feature type="region of interest" description="Disordered" evidence="12">
    <location>
        <begin position="635"/>
        <end position="719"/>
    </location>
</feature>
<dbReference type="PROSITE" id="PS52044">
    <property type="entry name" value="VLRF1"/>
    <property type="match status" value="1"/>
</dbReference>
<dbReference type="Gene3D" id="2.40.100.10">
    <property type="entry name" value="Cyclophilin-like"/>
    <property type="match status" value="1"/>
</dbReference>
<keyword evidence="7 11" id="KW-0378">Hydrolase</keyword>
<comment type="similarity">
    <text evidence="2 11">Belongs to the ANKZF1/VMS1 family.</text>
</comment>
<dbReference type="InterPro" id="IPR029000">
    <property type="entry name" value="Cyclophilin-like_dom_sf"/>
</dbReference>
<feature type="region of interest" description="Disordered" evidence="12">
    <location>
        <begin position="78"/>
        <end position="111"/>
    </location>
</feature>
<dbReference type="GO" id="GO:0006457">
    <property type="term" value="P:protein folding"/>
    <property type="evidence" value="ECO:0007669"/>
    <property type="project" value="InterPro"/>
</dbReference>
<feature type="region of interest" description="Disordered" evidence="12">
    <location>
        <begin position="171"/>
        <end position="195"/>
    </location>
</feature>
<feature type="domain" description="VLRF1" evidence="14">
    <location>
        <begin position="350"/>
        <end position="491"/>
    </location>
</feature>
<dbReference type="InterPro" id="IPR020892">
    <property type="entry name" value="Cyclophilin-type_PPIase_CS"/>
</dbReference>
<evidence type="ECO:0000313" key="15">
    <source>
        <dbReference type="EMBL" id="GMN43042.1"/>
    </source>
</evidence>
<evidence type="ECO:0000256" key="9">
    <source>
        <dbReference type="ARBA" id="ARBA00023054"/>
    </source>
</evidence>
<evidence type="ECO:0000256" key="11">
    <source>
        <dbReference type="PROSITE-ProRule" id="PRU01389"/>
    </source>
</evidence>
<dbReference type="InterPro" id="IPR002110">
    <property type="entry name" value="Ankyrin_rpt"/>
</dbReference>
<gene>
    <name evidence="15" type="ORF">TIFTF001_012245</name>
</gene>
<evidence type="ECO:0000256" key="7">
    <source>
        <dbReference type="ARBA" id="ARBA00022801"/>
    </source>
</evidence>
<dbReference type="AlphaFoldDB" id="A0AA88A216"/>
<evidence type="ECO:0000256" key="6">
    <source>
        <dbReference type="ARBA" id="ARBA00022759"/>
    </source>
</evidence>
<evidence type="ECO:0000259" key="13">
    <source>
        <dbReference type="PROSITE" id="PS50072"/>
    </source>
</evidence>
<dbReference type="CDD" id="cd01928">
    <property type="entry name" value="Cyclophilin_PPIL3_like"/>
    <property type="match status" value="1"/>
</dbReference>
<dbReference type="PRINTS" id="PR00153">
    <property type="entry name" value="CSAPPISMRASE"/>
</dbReference>
<dbReference type="PANTHER" id="PTHR16036">
    <property type="entry name" value="ANKYRIN REPEAT AND ZINC FINGER DOMAIN-CONTAINING PROTEIN 1"/>
    <property type="match status" value="1"/>
</dbReference>
<dbReference type="InterPro" id="IPR036770">
    <property type="entry name" value="Ankyrin_rpt-contain_sf"/>
</dbReference>
<organism evidence="15 16">
    <name type="scientific">Ficus carica</name>
    <name type="common">Common fig</name>
    <dbReference type="NCBI Taxonomy" id="3494"/>
    <lineage>
        <taxon>Eukaryota</taxon>
        <taxon>Viridiplantae</taxon>
        <taxon>Streptophyta</taxon>
        <taxon>Embryophyta</taxon>
        <taxon>Tracheophyta</taxon>
        <taxon>Spermatophyta</taxon>
        <taxon>Magnoliopsida</taxon>
        <taxon>eudicotyledons</taxon>
        <taxon>Gunneridae</taxon>
        <taxon>Pentapetalae</taxon>
        <taxon>rosids</taxon>
        <taxon>fabids</taxon>
        <taxon>Rosales</taxon>
        <taxon>Moraceae</taxon>
        <taxon>Ficeae</taxon>
        <taxon>Ficus</taxon>
    </lineage>
</organism>
<reference evidence="15" key="1">
    <citation type="submission" date="2023-07" db="EMBL/GenBank/DDBJ databases">
        <title>draft genome sequence of fig (Ficus carica).</title>
        <authorList>
            <person name="Takahashi T."/>
            <person name="Nishimura K."/>
        </authorList>
    </citation>
    <scope>NUCLEOTIDE SEQUENCE</scope>
</reference>
<dbReference type="PROSITE" id="PS00170">
    <property type="entry name" value="CSA_PPIASE_1"/>
    <property type="match status" value="1"/>
</dbReference>
<comment type="caution">
    <text evidence="15">The sequence shown here is derived from an EMBL/GenBank/DDBJ whole genome shotgun (WGS) entry which is preliminary data.</text>
</comment>